<reference evidence="4 5" key="1">
    <citation type="submission" date="2020-06" db="EMBL/GenBank/DDBJ databases">
        <title>Transcriptomic and genomic resources for Thalictrum thalictroides and T. hernandezii: Facilitating candidate gene discovery in an emerging model plant lineage.</title>
        <authorList>
            <person name="Arias T."/>
            <person name="Riano-Pachon D.M."/>
            <person name="Di Stilio V.S."/>
        </authorList>
    </citation>
    <scope>NUCLEOTIDE SEQUENCE [LARGE SCALE GENOMIC DNA]</scope>
    <source>
        <strain evidence="5">cv. WT478/WT964</strain>
        <tissue evidence="4">Leaves</tissue>
    </source>
</reference>
<protein>
    <submittedName>
        <fullName evidence="4">Transducin/WD40 repeat-like superfamily protein</fullName>
    </submittedName>
</protein>
<accession>A0A7J6VVK2</accession>
<dbReference type="PANTHER" id="PTHR44675">
    <property type="entry name" value="PAK1 INTERACTING PROTEIN 1"/>
    <property type="match status" value="1"/>
</dbReference>
<dbReference type="InterPro" id="IPR036322">
    <property type="entry name" value="WD40_repeat_dom_sf"/>
</dbReference>
<comment type="caution">
    <text evidence="4">The sequence shown here is derived from an EMBL/GenBank/DDBJ whole genome shotgun (WGS) entry which is preliminary data.</text>
</comment>
<dbReference type="Gene3D" id="2.130.10.10">
    <property type="entry name" value="YVTN repeat-like/Quinoprotein amine dehydrogenase"/>
    <property type="match status" value="1"/>
</dbReference>
<evidence type="ECO:0000256" key="3">
    <source>
        <dbReference type="PROSITE-ProRule" id="PRU00221"/>
    </source>
</evidence>
<dbReference type="InterPro" id="IPR015943">
    <property type="entry name" value="WD40/YVTN_repeat-like_dom_sf"/>
</dbReference>
<gene>
    <name evidence="4" type="ORF">FRX31_022202</name>
</gene>
<evidence type="ECO:0000313" key="4">
    <source>
        <dbReference type="EMBL" id="KAF5188210.1"/>
    </source>
</evidence>
<sequence>NGLLFTGGEDRNVTAWDTNSGQAAYCLEGAHATRVKGIVVLSGKAGGIEDVDEPYLVASASSDGVIRVWDMRMARKEKPTPLAEASTKSRLTCLAGSSVKCA</sequence>
<evidence type="ECO:0000256" key="2">
    <source>
        <dbReference type="ARBA" id="ARBA00022737"/>
    </source>
</evidence>
<dbReference type="Proteomes" id="UP000554482">
    <property type="component" value="Unassembled WGS sequence"/>
</dbReference>
<dbReference type="InterPro" id="IPR019775">
    <property type="entry name" value="WD40_repeat_CS"/>
</dbReference>
<keyword evidence="5" id="KW-1185">Reference proteome</keyword>
<dbReference type="InterPro" id="IPR001680">
    <property type="entry name" value="WD40_rpt"/>
</dbReference>
<dbReference type="EMBL" id="JABWDY010027062">
    <property type="protein sequence ID" value="KAF5188210.1"/>
    <property type="molecule type" value="Genomic_DNA"/>
</dbReference>
<feature type="non-terminal residue" evidence="4">
    <location>
        <position position="1"/>
    </location>
</feature>
<dbReference type="PANTHER" id="PTHR44675:SF1">
    <property type="entry name" value="P21-ACTIVATED PROTEIN KINASE-INTERACTING PROTEIN 1"/>
    <property type="match status" value="1"/>
</dbReference>
<dbReference type="InterPro" id="IPR051959">
    <property type="entry name" value="PAK1-Kinase_Regulator"/>
</dbReference>
<evidence type="ECO:0000256" key="1">
    <source>
        <dbReference type="ARBA" id="ARBA00022574"/>
    </source>
</evidence>
<feature type="repeat" description="WD" evidence="3">
    <location>
        <begin position="56"/>
        <end position="79"/>
    </location>
</feature>
<keyword evidence="1 3" id="KW-0853">WD repeat</keyword>
<proteinExistence type="predicted"/>
<dbReference type="OrthoDB" id="308449at2759"/>
<dbReference type="SUPFAM" id="SSF50978">
    <property type="entry name" value="WD40 repeat-like"/>
    <property type="match status" value="1"/>
</dbReference>
<keyword evidence="2" id="KW-0677">Repeat</keyword>
<organism evidence="4 5">
    <name type="scientific">Thalictrum thalictroides</name>
    <name type="common">Rue-anemone</name>
    <name type="synonym">Anemone thalictroides</name>
    <dbReference type="NCBI Taxonomy" id="46969"/>
    <lineage>
        <taxon>Eukaryota</taxon>
        <taxon>Viridiplantae</taxon>
        <taxon>Streptophyta</taxon>
        <taxon>Embryophyta</taxon>
        <taxon>Tracheophyta</taxon>
        <taxon>Spermatophyta</taxon>
        <taxon>Magnoliopsida</taxon>
        <taxon>Ranunculales</taxon>
        <taxon>Ranunculaceae</taxon>
        <taxon>Thalictroideae</taxon>
        <taxon>Thalictrum</taxon>
    </lineage>
</organism>
<dbReference type="Pfam" id="PF00400">
    <property type="entry name" value="WD40"/>
    <property type="match status" value="1"/>
</dbReference>
<evidence type="ECO:0000313" key="5">
    <source>
        <dbReference type="Proteomes" id="UP000554482"/>
    </source>
</evidence>
<dbReference type="AlphaFoldDB" id="A0A7J6VVK2"/>
<dbReference type="PROSITE" id="PS00678">
    <property type="entry name" value="WD_REPEATS_1"/>
    <property type="match status" value="2"/>
</dbReference>
<name>A0A7J6VVK2_THATH</name>
<feature type="repeat" description="WD" evidence="3">
    <location>
        <begin position="1"/>
        <end position="26"/>
    </location>
</feature>
<dbReference type="PROSITE" id="PS50082">
    <property type="entry name" value="WD_REPEATS_2"/>
    <property type="match status" value="2"/>
</dbReference>